<dbReference type="SUPFAM" id="SSF55785">
    <property type="entry name" value="PYP-like sensor domain (PAS domain)"/>
    <property type="match status" value="1"/>
</dbReference>
<evidence type="ECO:0000256" key="1">
    <source>
        <dbReference type="ARBA" id="ARBA00022630"/>
    </source>
</evidence>
<dbReference type="AlphaFoldDB" id="A0A162WXP6"/>
<dbReference type="STRING" id="1642818.AWE51_17350"/>
<comment type="caution">
    <text evidence="5">The sequence shown here is derived from an EMBL/GenBank/DDBJ whole genome shotgun (WGS) entry which is preliminary data.</text>
</comment>
<evidence type="ECO:0000256" key="3">
    <source>
        <dbReference type="ARBA" id="ARBA00022991"/>
    </source>
</evidence>
<dbReference type="NCBIfam" id="TIGR00229">
    <property type="entry name" value="sensory_box"/>
    <property type="match status" value="1"/>
</dbReference>
<dbReference type="Gene3D" id="3.30.450.20">
    <property type="entry name" value="PAS domain"/>
    <property type="match status" value="1"/>
</dbReference>
<dbReference type="PROSITE" id="PS50112">
    <property type="entry name" value="PAS"/>
    <property type="match status" value="1"/>
</dbReference>
<evidence type="ECO:0000256" key="2">
    <source>
        <dbReference type="ARBA" id="ARBA00022643"/>
    </source>
</evidence>
<dbReference type="OrthoDB" id="5760647at2"/>
<dbReference type="PANTHER" id="PTHR47429:SF2">
    <property type="entry name" value="PROTEIN TWIN LOV 1"/>
    <property type="match status" value="1"/>
</dbReference>
<evidence type="ECO:0000313" key="6">
    <source>
        <dbReference type="Proteomes" id="UP000076715"/>
    </source>
</evidence>
<dbReference type="CDD" id="cd00130">
    <property type="entry name" value="PAS"/>
    <property type="match status" value="1"/>
</dbReference>
<dbReference type="EMBL" id="LQRT01000058">
    <property type="protein sequence ID" value="KZS38324.1"/>
    <property type="molecule type" value="Genomic_DNA"/>
</dbReference>
<dbReference type="RefSeq" id="WP_066319207.1">
    <property type="nucleotide sequence ID" value="NZ_LQRT01000058.1"/>
</dbReference>
<proteinExistence type="predicted"/>
<sequence length="170" mass="19624">MKELRGYDEMMSGYYEKMSNHMLPLLSWEFYGEHHASLENFKDDLSALTKLTKNWMFEADYQNELIDKQSVIVVTSPSLEIVYASKNMKKMNGYDPKEVIGNSPKMFQGTNTCSVTSAKVRDAINNEKPFEVSILNYRKDNTTYKCLIKGYPVRDKKGKLVNYIAFEKAA</sequence>
<name>A0A162WXP6_9FLAO</name>
<keyword evidence="3" id="KW-0157">Chromophore</keyword>
<dbReference type="PANTHER" id="PTHR47429">
    <property type="entry name" value="PROTEIN TWIN LOV 1"/>
    <property type="match status" value="1"/>
</dbReference>
<keyword evidence="1" id="KW-0285">Flavoprotein</keyword>
<accession>A0A162WXP6</accession>
<dbReference type="Proteomes" id="UP000076715">
    <property type="component" value="Unassembled WGS sequence"/>
</dbReference>
<feature type="domain" description="PAS" evidence="4">
    <location>
        <begin position="72"/>
        <end position="127"/>
    </location>
</feature>
<evidence type="ECO:0000259" key="4">
    <source>
        <dbReference type="PROSITE" id="PS50112"/>
    </source>
</evidence>
<dbReference type="InterPro" id="IPR000014">
    <property type="entry name" value="PAS"/>
</dbReference>
<protein>
    <recommendedName>
        <fullName evidence="4">PAS domain-containing protein</fullName>
    </recommendedName>
</protein>
<organism evidence="5 6">
    <name type="scientific">Aquimarina aggregata</name>
    <dbReference type="NCBI Taxonomy" id="1642818"/>
    <lineage>
        <taxon>Bacteria</taxon>
        <taxon>Pseudomonadati</taxon>
        <taxon>Bacteroidota</taxon>
        <taxon>Flavobacteriia</taxon>
        <taxon>Flavobacteriales</taxon>
        <taxon>Flavobacteriaceae</taxon>
        <taxon>Aquimarina</taxon>
    </lineage>
</organism>
<gene>
    <name evidence="5" type="ORF">AWE51_17350</name>
</gene>
<dbReference type="Pfam" id="PF13426">
    <property type="entry name" value="PAS_9"/>
    <property type="match status" value="1"/>
</dbReference>
<keyword evidence="2" id="KW-0288">FMN</keyword>
<evidence type="ECO:0000313" key="5">
    <source>
        <dbReference type="EMBL" id="KZS38324.1"/>
    </source>
</evidence>
<keyword evidence="6" id="KW-1185">Reference proteome</keyword>
<dbReference type="InterPro" id="IPR035965">
    <property type="entry name" value="PAS-like_dom_sf"/>
</dbReference>
<reference evidence="5 6" key="1">
    <citation type="submission" date="2016-01" db="EMBL/GenBank/DDBJ databases">
        <title>The draft genome sequence of Aquimarina sp. RZW4-3-2.</title>
        <authorList>
            <person name="Wang Y."/>
        </authorList>
    </citation>
    <scope>NUCLEOTIDE SEQUENCE [LARGE SCALE GENOMIC DNA]</scope>
    <source>
        <strain evidence="5 6">RZW4-3-2</strain>
    </source>
</reference>